<dbReference type="Proteomes" id="UP000030151">
    <property type="component" value="Unassembled WGS sequence"/>
</dbReference>
<name>A0A0A1URG0_9HYPO</name>
<feature type="region of interest" description="Disordered" evidence="1">
    <location>
        <begin position="329"/>
        <end position="385"/>
    </location>
</feature>
<dbReference type="AlphaFoldDB" id="A0A0A1URG0"/>
<dbReference type="eggNOG" id="ENOG502T58V">
    <property type="taxonomic scope" value="Eukaryota"/>
</dbReference>
<organism evidence="3 4">
    <name type="scientific">Metarhizium robertsii</name>
    <dbReference type="NCBI Taxonomy" id="568076"/>
    <lineage>
        <taxon>Eukaryota</taxon>
        <taxon>Fungi</taxon>
        <taxon>Dikarya</taxon>
        <taxon>Ascomycota</taxon>
        <taxon>Pezizomycotina</taxon>
        <taxon>Sordariomycetes</taxon>
        <taxon>Hypocreomycetidae</taxon>
        <taxon>Hypocreales</taxon>
        <taxon>Clavicipitaceae</taxon>
        <taxon>Metarhizium</taxon>
    </lineage>
</organism>
<dbReference type="HOGENOM" id="CLU_323891_0_0_1"/>
<dbReference type="OrthoDB" id="4917004at2759"/>
<protein>
    <recommendedName>
        <fullName evidence="5">Heat-labile enterotoxin, A chain</fullName>
    </recommendedName>
</protein>
<evidence type="ECO:0008006" key="5">
    <source>
        <dbReference type="Google" id="ProtNLM"/>
    </source>
</evidence>
<keyword evidence="2" id="KW-0732">Signal</keyword>
<proteinExistence type="predicted"/>
<reference evidence="3 4" key="1">
    <citation type="submission" date="2014-02" db="EMBL/GenBank/DDBJ databases">
        <title>The genome sequence of the entomopathogenic fungus Metarhizium robertsii ARSEF 2575.</title>
        <authorList>
            <person name="Giuliano Garisto Donzelli B."/>
            <person name="Roe B.A."/>
            <person name="Macmil S.L."/>
            <person name="Krasnoff S.B."/>
            <person name="Gibson D.M."/>
        </authorList>
    </citation>
    <scope>NUCLEOTIDE SEQUENCE [LARGE SCALE GENOMIC DNA]</scope>
    <source>
        <strain evidence="3 4">ARSEF 2575</strain>
    </source>
</reference>
<sequence length="1082" mass="120408">MRFTHGLALLGFAVMAAAYSEVGIYERFYFYYAYKLDAMTVGEKKIATGCGANCNFDEFINFVEENKGANIRKVSTEHFPDIERTAELYANSGAATQVREGRVFNGVGNYGELFEKVRTRLEGLQHKTKYEYDKLSGEELATKVQEVKTKLMESLKQVWQGRVRASLSSFKPYEGFKIVATADGQAVDFKATLEAKENKGAITEEHLKKLWDEHVETFKGADAVKEFKPLKDWHPAIVEENGIISMRSSLEGAVESGWIPKDSKWLQRNWKKSYDIGHSRNVDSVGDTYKALEAKLCPGAPSRRDFGLLRKRQALLCIRAAEIEKTMDIKAGDVDNGGKPPGEKPVNPGEEGKPPGEKNIPASEEQVKRANSVSENSFEKSAEKRLGKVPKSFEEKYGTNSYKELRTKALEYKPLEPNSPKIRSGGTGLSKVGKALGAVGGVLYVKGIIDAFRDHVSPLHFFAAVTSIVPFLGCAVETGASIEDKVPVGFIVAEGVLCNVADALLLTPFWPVGIALHLVNAVVKFFRPPPTPPTVLELAEKRDAAWAHALEDIYRYTYSAYETQKKSSFAFKTENALFFDSLNVLSESADTIGSLNATGSAELFDPKLFPDQSAVPDAAELETRSKEAITNLEEEEWGAVLRRQRNTLLRTAIATANGSLFELDKAAVDVNDKFIKYIESPEFKETYPNSGWQGEKILAFFKNWATSIRKHPELGVAGPVGLLLAIPAGDDKDFEYPDIHTFINKRVEETTEYVRSKPPALPRALDVSFVLGQSKALLNLPKDTLSPLSFLEVEVSSASEKPLSPLYLQTLVVRHTREIVDVMYGRMKESDLKDTDFAVQNPELLKNFRLLIAMKLGAVHDADRVAEIQRRHPSGWDPELLNDRGLVRAITPYIPPVLEDPTSPVPVSHYLTMVSGLEKTLVDEALQARVAKYVETQDEATKSFWEEQKKNFNSLKTIAEKITGVLARPPSMPGDFLAKHKPTCVSKGQDEKMCQYLVEACYFAENMGDEFVNQCLDAAVSLEKTREHKVELCAKFPSYKSCELAIHDCDKTYRNSMYTVLFECAARAAPDLEAEYAKMAAE</sequence>
<evidence type="ECO:0000256" key="2">
    <source>
        <dbReference type="SAM" id="SignalP"/>
    </source>
</evidence>
<gene>
    <name evidence="3" type="ORF">X797_008215</name>
</gene>
<comment type="caution">
    <text evidence="3">The sequence shown here is derived from an EMBL/GenBank/DDBJ whole genome shotgun (WGS) entry which is preliminary data.</text>
</comment>
<dbReference type="EMBL" id="JELW01000024">
    <property type="protein sequence ID" value="EXU98741.1"/>
    <property type="molecule type" value="Genomic_DNA"/>
</dbReference>
<accession>A0A0A1URG0</accession>
<evidence type="ECO:0000313" key="4">
    <source>
        <dbReference type="Proteomes" id="UP000030151"/>
    </source>
</evidence>
<evidence type="ECO:0000313" key="3">
    <source>
        <dbReference type="EMBL" id="EXU98741.1"/>
    </source>
</evidence>
<evidence type="ECO:0000256" key="1">
    <source>
        <dbReference type="SAM" id="MobiDB-lite"/>
    </source>
</evidence>
<feature type="chain" id="PRO_5001981074" description="Heat-labile enterotoxin, A chain" evidence="2">
    <location>
        <begin position="19"/>
        <end position="1082"/>
    </location>
</feature>
<feature type="signal peptide" evidence="2">
    <location>
        <begin position="1"/>
        <end position="18"/>
    </location>
</feature>